<proteinExistence type="predicted"/>
<dbReference type="EMBL" id="VSRR010023802">
    <property type="protein sequence ID" value="MPC65769.1"/>
    <property type="molecule type" value="Genomic_DNA"/>
</dbReference>
<sequence length="60" mass="7172">MMRFSREEVVFYRLKIRSKITNVAEEKVEGGVKIFWVAAWSSLTWGHFWSPPQKETLRLD</sequence>
<keyword evidence="2" id="KW-1185">Reference proteome</keyword>
<dbReference type="Proteomes" id="UP000324222">
    <property type="component" value="Unassembled WGS sequence"/>
</dbReference>
<comment type="caution">
    <text evidence="1">The sequence shown here is derived from an EMBL/GenBank/DDBJ whole genome shotgun (WGS) entry which is preliminary data.</text>
</comment>
<name>A0A5B7H7H5_PORTR</name>
<gene>
    <name evidence="1" type="ORF">E2C01_059905</name>
</gene>
<dbReference type="AlphaFoldDB" id="A0A5B7H7H5"/>
<evidence type="ECO:0000313" key="1">
    <source>
        <dbReference type="EMBL" id="MPC65769.1"/>
    </source>
</evidence>
<accession>A0A5B7H7H5</accession>
<evidence type="ECO:0000313" key="2">
    <source>
        <dbReference type="Proteomes" id="UP000324222"/>
    </source>
</evidence>
<reference evidence="1 2" key="1">
    <citation type="submission" date="2019-05" db="EMBL/GenBank/DDBJ databases">
        <title>Another draft genome of Portunus trituberculatus and its Hox gene families provides insights of decapod evolution.</title>
        <authorList>
            <person name="Jeong J.-H."/>
            <person name="Song I."/>
            <person name="Kim S."/>
            <person name="Choi T."/>
            <person name="Kim D."/>
            <person name="Ryu S."/>
            <person name="Kim W."/>
        </authorList>
    </citation>
    <scope>NUCLEOTIDE SEQUENCE [LARGE SCALE GENOMIC DNA]</scope>
    <source>
        <tissue evidence="1">Muscle</tissue>
    </source>
</reference>
<organism evidence="1 2">
    <name type="scientific">Portunus trituberculatus</name>
    <name type="common">Swimming crab</name>
    <name type="synonym">Neptunus trituberculatus</name>
    <dbReference type="NCBI Taxonomy" id="210409"/>
    <lineage>
        <taxon>Eukaryota</taxon>
        <taxon>Metazoa</taxon>
        <taxon>Ecdysozoa</taxon>
        <taxon>Arthropoda</taxon>
        <taxon>Crustacea</taxon>
        <taxon>Multicrustacea</taxon>
        <taxon>Malacostraca</taxon>
        <taxon>Eumalacostraca</taxon>
        <taxon>Eucarida</taxon>
        <taxon>Decapoda</taxon>
        <taxon>Pleocyemata</taxon>
        <taxon>Brachyura</taxon>
        <taxon>Eubrachyura</taxon>
        <taxon>Portunoidea</taxon>
        <taxon>Portunidae</taxon>
        <taxon>Portuninae</taxon>
        <taxon>Portunus</taxon>
    </lineage>
</organism>
<protein>
    <submittedName>
        <fullName evidence="1">Uncharacterized protein</fullName>
    </submittedName>
</protein>